<dbReference type="InterPro" id="IPR043519">
    <property type="entry name" value="NT_sf"/>
</dbReference>
<dbReference type="Proteomes" id="UP000290759">
    <property type="component" value="Unassembled WGS sequence"/>
</dbReference>
<keyword evidence="3" id="KW-1185">Reference proteome</keyword>
<dbReference type="PANTHER" id="PTHR41773">
    <property type="entry name" value="GTP PYROPHOSPHATASE-RELATED"/>
    <property type="match status" value="1"/>
</dbReference>
<gene>
    <name evidence="2" type="ORF">D3273_16820</name>
</gene>
<dbReference type="PANTHER" id="PTHR41773:SF1">
    <property type="entry name" value="RELA_SPOT DOMAIN-CONTAINING PROTEIN"/>
    <property type="match status" value="1"/>
</dbReference>
<dbReference type="SMART" id="SM00954">
    <property type="entry name" value="RelA_SpoT"/>
    <property type="match status" value="1"/>
</dbReference>
<reference evidence="2 3" key="1">
    <citation type="submission" date="2018-12" db="EMBL/GenBank/DDBJ databases">
        <authorList>
            <person name="Grouzdev D.S."/>
            <person name="Krutkina M.S."/>
        </authorList>
    </citation>
    <scope>NUCLEOTIDE SEQUENCE [LARGE SCALE GENOMIC DNA]</scope>
    <source>
        <strain evidence="2 3">RmlP026</strain>
    </source>
</reference>
<evidence type="ECO:0000313" key="3">
    <source>
        <dbReference type="Proteomes" id="UP000290759"/>
    </source>
</evidence>
<accession>A0A4Q2U2V9</accession>
<feature type="domain" description="RelA/SpoT" evidence="1">
    <location>
        <begin position="52"/>
        <end position="181"/>
    </location>
</feature>
<proteinExistence type="predicted"/>
<dbReference type="EMBL" id="QYBB01000020">
    <property type="protein sequence ID" value="RYC30849.1"/>
    <property type="molecule type" value="Genomic_DNA"/>
</dbReference>
<name>A0A4Q2U2V9_9HYPH</name>
<dbReference type="GO" id="GO:0015969">
    <property type="term" value="P:guanosine tetraphosphate metabolic process"/>
    <property type="evidence" value="ECO:0007669"/>
    <property type="project" value="InterPro"/>
</dbReference>
<protein>
    <submittedName>
        <fullName evidence="2">RelA/SpoT family protein</fullName>
    </submittedName>
</protein>
<dbReference type="Pfam" id="PF04607">
    <property type="entry name" value="RelA_SpoT"/>
    <property type="match status" value="1"/>
</dbReference>
<sequence length="328" mass="37930">MTRDEEFSARWESEKLIYKRWGGHICRHILATLSSTFTPAYVNELLKVRVEPRLKDTRKLIEKAFYRRKAYADPYGEITDKVGIRFVVLLGRNIRHIATAIEETEGWTWSKDRDYEEEQKENPVTFDYAAVHYVVRPRNDLEVNGFRIPAGTPCEVQIKTLLQHAYSELTHDTIYKPQMQATPAMQRNAAKSMALLEATNDYFEKVFDQVREATKAVRVITAALSMIYTREIGLDPHPSVLEGLLLEAYEGLAEEDYESDIATMLREKTYLVDNIRDRVARQNPLFAQPSILLAYLDVEKRGRAALNRWPLTEAEMEPLLNDFGESVH</sequence>
<reference evidence="2 3" key="2">
    <citation type="submission" date="2019-02" db="EMBL/GenBank/DDBJ databases">
        <title>'Lichenibacterium ramalinii' gen. nov. sp. nov., 'Lichenibacterium minor' gen. nov. sp. nov.</title>
        <authorList>
            <person name="Pankratov T."/>
        </authorList>
    </citation>
    <scope>NUCLEOTIDE SEQUENCE [LARGE SCALE GENOMIC DNA]</scope>
    <source>
        <strain evidence="2 3">RmlP026</strain>
    </source>
</reference>
<comment type="caution">
    <text evidence="2">The sequence shown here is derived from an EMBL/GenBank/DDBJ whole genome shotgun (WGS) entry which is preliminary data.</text>
</comment>
<dbReference type="Gene3D" id="3.30.460.10">
    <property type="entry name" value="Beta Polymerase, domain 2"/>
    <property type="match status" value="1"/>
</dbReference>
<dbReference type="InterPro" id="IPR007685">
    <property type="entry name" value="RelA_SpoT"/>
</dbReference>
<dbReference type="AlphaFoldDB" id="A0A4Q2U2V9"/>
<dbReference type="OrthoDB" id="9801824at2"/>
<organism evidence="2 3">
    <name type="scientific">Lichenibacterium minor</name>
    <dbReference type="NCBI Taxonomy" id="2316528"/>
    <lineage>
        <taxon>Bacteria</taxon>
        <taxon>Pseudomonadati</taxon>
        <taxon>Pseudomonadota</taxon>
        <taxon>Alphaproteobacteria</taxon>
        <taxon>Hyphomicrobiales</taxon>
        <taxon>Lichenihabitantaceae</taxon>
        <taxon>Lichenibacterium</taxon>
    </lineage>
</organism>
<evidence type="ECO:0000313" key="2">
    <source>
        <dbReference type="EMBL" id="RYC30849.1"/>
    </source>
</evidence>
<evidence type="ECO:0000259" key="1">
    <source>
        <dbReference type="SMART" id="SM00954"/>
    </source>
</evidence>
<dbReference type="CDD" id="cd05399">
    <property type="entry name" value="NT_Rel-Spo_like"/>
    <property type="match status" value="1"/>
</dbReference>
<dbReference type="SUPFAM" id="SSF81301">
    <property type="entry name" value="Nucleotidyltransferase"/>
    <property type="match status" value="1"/>
</dbReference>